<name>A0A317XT47_9BASI</name>
<dbReference type="AlphaFoldDB" id="A0A317XT47"/>
<dbReference type="InParanoid" id="A0A317XT47"/>
<evidence type="ECO:0000313" key="3">
    <source>
        <dbReference type="Proteomes" id="UP000246740"/>
    </source>
</evidence>
<feature type="signal peptide" evidence="1">
    <location>
        <begin position="1"/>
        <end position="24"/>
    </location>
</feature>
<dbReference type="EMBL" id="KZ819191">
    <property type="protein sequence ID" value="PWZ01060.1"/>
    <property type="molecule type" value="Genomic_DNA"/>
</dbReference>
<organism evidence="2 3">
    <name type="scientific">Testicularia cyperi</name>
    <dbReference type="NCBI Taxonomy" id="1882483"/>
    <lineage>
        <taxon>Eukaryota</taxon>
        <taxon>Fungi</taxon>
        <taxon>Dikarya</taxon>
        <taxon>Basidiomycota</taxon>
        <taxon>Ustilaginomycotina</taxon>
        <taxon>Ustilaginomycetes</taxon>
        <taxon>Ustilaginales</taxon>
        <taxon>Anthracoideaceae</taxon>
        <taxon>Testicularia</taxon>
    </lineage>
</organism>
<evidence type="ECO:0000313" key="2">
    <source>
        <dbReference type="EMBL" id="PWZ01060.1"/>
    </source>
</evidence>
<proteinExistence type="predicted"/>
<evidence type="ECO:0000256" key="1">
    <source>
        <dbReference type="SAM" id="SignalP"/>
    </source>
</evidence>
<accession>A0A317XT47</accession>
<keyword evidence="1" id="KW-0732">Signal</keyword>
<sequence>MALASLRACSPAIARLLTALPALALPVAIVSVAPSSSVAGRGRTYSIELCCPASDAPKVAPPPEGR</sequence>
<dbReference type="Proteomes" id="UP000246740">
    <property type="component" value="Unassembled WGS sequence"/>
</dbReference>
<feature type="chain" id="PRO_5016241124" description="Ig-like domain-containing protein" evidence="1">
    <location>
        <begin position="25"/>
        <end position="66"/>
    </location>
</feature>
<evidence type="ECO:0008006" key="4">
    <source>
        <dbReference type="Google" id="ProtNLM"/>
    </source>
</evidence>
<protein>
    <recommendedName>
        <fullName evidence="4">Ig-like domain-containing protein</fullName>
    </recommendedName>
</protein>
<reference evidence="2 3" key="1">
    <citation type="journal article" date="2018" name="Mol. Biol. Evol.">
        <title>Broad Genomic Sampling Reveals a Smut Pathogenic Ancestry of the Fungal Clade Ustilaginomycotina.</title>
        <authorList>
            <person name="Kijpornyongpan T."/>
            <person name="Mondo S.J."/>
            <person name="Barry K."/>
            <person name="Sandor L."/>
            <person name="Lee J."/>
            <person name="Lipzen A."/>
            <person name="Pangilinan J."/>
            <person name="LaButti K."/>
            <person name="Hainaut M."/>
            <person name="Henrissat B."/>
            <person name="Grigoriev I.V."/>
            <person name="Spatafora J.W."/>
            <person name="Aime M.C."/>
        </authorList>
    </citation>
    <scope>NUCLEOTIDE SEQUENCE [LARGE SCALE GENOMIC DNA]</scope>
    <source>
        <strain evidence="2 3">MCA 3645</strain>
    </source>
</reference>
<gene>
    <name evidence="2" type="ORF">BCV70DRAFT_199417</name>
</gene>
<keyword evidence="3" id="KW-1185">Reference proteome</keyword>